<dbReference type="Proteomes" id="UP001516023">
    <property type="component" value="Unassembled WGS sequence"/>
</dbReference>
<accession>A0ABD3PYW8</accession>
<sequence>MCELSSHAFFTPPVSKLSTGCFSYMQDPTNEEPTLSSERSRDEVNLVKHTSSTTDAPSRSILEATIHRNTIKNPISTRRPEAKNQYTKKMKLLSTTAAVVLAASSCSAFAPSASKVTYGRIQSECPSSRLNMNLPFFAQEQEAETKPESPDASSDFDTLSMEEEVEMLVEKEKAKMQKISKLSSANGLQYAPWMGISEKEEEEIRKVMRDKTAARRARIEQQRDVSGNLYLDSQAQELSGTGLSYKIIDGEVELEWATKSETDTKGFVVKRRAAKTNDFSVIASYKDWGPLASKGVDGGIYRYLDSTVTPGGWVYRITEEDNSGNSADICQCLVEVQTEDEQKAALIAGVGFALFAVLAVVAGIAADPLNGF</sequence>
<name>A0ABD3PYW8_9STRA</name>
<dbReference type="EMBL" id="JABMIG020000096">
    <property type="protein sequence ID" value="KAL3792949.1"/>
    <property type="molecule type" value="Genomic_DNA"/>
</dbReference>
<keyword evidence="1" id="KW-1133">Transmembrane helix</keyword>
<organism evidence="2 3">
    <name type="scientific">Cyclotella cryptica</name>
    <dbReference type="NCBI Taxonomy" id="29204"/>
    <lineage>
        <taxon>Eukaryota</taxon>
        <taxon>Sar</taxon>
        <taxon>Stramenopiles</taxon>
        <taxon>Ochrophyta</taxon>
        <taxon>Bacillariophyta</taxon>
        <taxon>Coscinodiscophyceae</taxon>
        <taxon>Thalassiosirophycidae</taxon>
        <taxon>Stephanodiscales</taxon>
        <taxon>Stephanodiscaceae</taxon>
        <taxon>Cyclotella</taxon>
    </lineage>
</organism>
<gene>
    <name evidence="2" type="ORF">HJC23_010962</name>
</gene>
<evidence type="ECO:0000256" key="1">
    <source>
        <dbReference type="SAM" id="Phobius"/>
    </source>
</evidence>
<evidence type="ECO:0000313" key="3">
    <source>
        <dbReference type="Proteomes" id="UP001516023"/>
    </source>
</evidence>
<dbReference type="AlphaFoldDB" id="A0ABD3PYW8"/>
<keyword evidence="1" id="KW-0472">Membrane</keyword>
<evidence type="ECO:0000313" key="2">
    <source>
        <dbReference type="EMBL" id="KAL3792949.1"/>
    </source>
</evidence>
<protein>
    <submittedName>
        <fullName evidence="2">Uncharacterized protein</fullName>
    </submittedName>
</protein>
<reference evidence="2 3" key="1">
    <citation type="journal article" date="2020" name="G3 (Bethesda)">
        <title>Improved Reference Genome for Cyclotella cryptica CCMP332, a Model for Cell Wall Morphogenesis, Salinity Adaptation, and Lipid Production in Diatoms (Bacillariophyta).</title>
        <authorList>
            <person name="Roberts W.R."/>
            <person name="Downey K.M."/>
            <person name="Ruck E.C."/>
            <person name="Traller J.C."/>
            <person name="Alverson A.J."/>
        </authorList>
    </citation>
    <scope>NUCLEOTIDE SEQUENCE [LARGE SCALE GENOMIC DNA]</scope>
    <source>
        <strain evidence="2 3">CCMP332</strain>
    </source>
</reference>
<proteinExistence type="predicted"/>
<comment type="caution">
    <text evidence="2">The sequence shown here is derived from an EMBL/GenBank/DDBJ whole genome shotgun (WGS) entry which is preliminary data.</text>
</comment>
<feature type="transmembrane region" description="Helical" evidence="1">
    <location>
        <begin position="344"/>
        <end position="366"/>
    </location>
</feature>
<keyword evidence="3" id="KW-1185">Reference proteome</keyword>
<keyword evidence="1" id="KW-0812">Transmembrane</keyword>